<reference evidence="1 2" key="1">
    <citation type="submission" date="2022-01" db="EMBL/GenBank/DDBJ databases">
        <title>Whole genome-based taxonomy of the Shewanellaceae.</title>
        <authorList>
            <person name="Martin-Rodriguez A.J."/>
        </authorList>
    </citation>
    <scope>NUCLEOTIDE SEQUENCE [LARGE SCALE GENOMIC DNA]</scope>
    <source>
        <strain evidence="1 2">DSM 17177</strain>
    </source>
</reference>
<accession>A0ABT0L6J4</accession>
<organism evidence="1 2">
    <name type="scientific">Shewanella surugensis</name>
    <dbReference type="NCBI Taxonomy" id="212020"/>
    <lineage>
        <taxon>Bacteria</taxon>
        <taxon>Pseudomonadati</taxon>
        <taxon>Pseudomonadota</taxon>
        <taxon>Gammaproteobacteria</taxon>
        <taxon>Alteromonadales</taxon>
        <taxon>Shewanellaceae</taxon>
        <taxon>Shewanella</taxon>
    </lineage>
</organism>
<protein>
    <submittedName>
        <fullName evidence="1">Phage tail protein</fullName>
    </submittedName>
</protein>
<comment type="caution">
    <text evidence="1">The sequence shown here is derived from an EMBL/GenBank/DDBJ whole genome shotgun (WGS) entry which is preliminary data.</text>
</comment>
<keyword evidence="2" id="KW-1185">Reference proteome</keyword>
<dbReference type="EMBL" id="JAKIKS010000004">
    <property type="protein sequence ID" value="MCL1123298.1"/>
    <property type="molecule type" value="Genomic_DNA"/>
</dbReference>
<dbReference type="RefSeq" id="WP_248938581.1">
    <property type="nucleotide sequence ID" value="NZ_JAKIKS010000004.1"/>
</dbReference>
<evidence type="ECO:0000313" key="1">
    <source>
        <dbReference type="EMBL" id="MCL1123298.1"/>
    </source>
</evidence>
<name>A0ABT0L6J4_9GAMM</name>
<evidence type="ECO:0000313" key="2">
    <source>
        <dbReference type="Proteomes" id="UP001203423"/>
    </source>
</evidence>
<sequence>MSQRTPQSISKLTPQLPVWLQSSDVNSLAKVIEIFWRDIENYLYWWLTQQHSEDSDIQILDLLAWERGITRLANESIEIYGKRVIYAFANAKDAGSPAGMKAIFWRLGFDIIDINERVEGFDWDQIEILMLESQFAEREELINAIIASYGRTCSRYFLSAVAAVNTDERFALIEFEKEVIG</sequence>
<proteinExistence type="predicted"/>
<gene>
    <name evidence="1" type="ORF">L2764_02075</name>
</gene>
<dbReference type="Proteomes" id="UP001203423">
    <property type="component" value="Unassembled WGS sequence"/>
</dbReference>